<feature type="region of interest" description="Disordered" evidence="3">
    <location>
        <begin position="1914"/>
        <end position="1950"/>
    </location>
</feature>
<feature type="compositionally biased region" description="Pro residues" evidence="3">
    <location>
        <begin position="1972"/>
        <end position="1983"/>
    </location>
</feature>
<evidence type="ECO:0000259" key="4">
    <source>
        <dbReference type="PROSITE" id="PS50085"/>
    </source>
</evidence>
<dbReference type="GO" id="GO:0051056">
    <property type="term" value="P:regulation of small GTPase mediated signal transduction"/>
    <property type="evidence" value="ECO:0007669"/>
    <property type="project" value="InterPro"/>
</dbReference>
<dbReference type="GO" id="GO:0005737">
    <property type="term" value="C:cytoplasm"/>
    <property type="evidence" value="ECO:0007669"/>
    <property type="project" value="TreeGrafter"/>
</dbReference>
<feature type="region of interest" description="Disordered" evidence="3">
    <location>
        <begin position="1308"/>
        <end position="1331"/>
    </location>
</feature>
<feature type="region of interest" description="Disordered" evidence="3">
    <location>
        <begin position="319"/>
        <end position="380"/>
    </location>
</feature>
<dbReference type="GO" id="GO:0005096">
    <property type="term" value="F:GTPase activator activity"/>
    <property type="evidence" value="ECO:0007669"/>
    <property type="project" value="UniProtKB-KW"/>
</dbReference>
<evidence type="ECO:0000256" key="1">
    <source>
        <dbReference type="ARBA" id="ARBA00022468"/>
    </source>
</evidence>
<dbReference type="PANTHER" id="PTHR10063:SF11">
    <property type="entry name" value="RHO GTPASE-ACTIVATING PROTEIN CG5521-RELATED"/>
    <property type="match status" value="1"/>
</dbReference>
<evidence type="ECO:0000256" key="3">
    <source>
        <dbReference type="SAM" id="MobiDB-lite"/>
    </source>
</evidence>
<dbReference type="InterPro" id="IPR035974">
    <property type="entry name" value="Rap/Ran-GAP_sf"/>
</dbReference>
<feature type="compositionally biased region" description="Low complexity" evidence="3">
    <location>
        <begin position="365"/>
        <end position="374"/>
    </location>
</feature>
<dbReference type="SUPFAM" id="SSF111347">
    <property type="entry name" value="Rap/Ran-GAP"/>
    <property type="match status" value="1"/>
</dbReference>
<dbReference type="Pfam" id="PF02145">
    <property type="entry name" value="Rap_GAP"/>
    <property type="match status" value="1"/>
</dbReference>
<dbReference type="Pfam" id="PF20412">
    <property type="entry name" value="RALGAPB_N"/>
    <property type="match status" value="1"/>
</dbReference>
<dbReference type="EMBL" id="OC317109">
    <property type="protein sequence ID" value="CAD7394981.1"/>
    <property type="molecule type" value="Genomic_DNA"/>
</dbReference>
<dbReference type="InterPro" id="IPR046859">
    <property type="entry name" value="RGPA/RALGAPB_N"/>
</dbReference>
<keyword evidence="2" id="KW-0597">Phosphoprotein</keyword>
<feature type="region of interest" description="Disordered" evidence="3">
    <location>
        <begin position="805"/>
        <end position="879"/>
    </location>
</feature>
<accession>A0A7R9CGN7</accession>
<feature type="region of interest" description="Disordered" evidence="3">
    <location>
        <begin position="662"/>
        <end position="709"/>
    </location>
</feature>
<sequence length="1983" mass="221059">MFSKKLHADVKKSTQKVQDLKKDSATRLKHLKIVLENVDMEEARTFFESNYSYVYYILYDSFMTAEANLRQRVHKAHREELECVLSVLEKVLVFLPEQLSKRWQCHSLTRIMAKLLHPGNSWKLRREAIRYFLLWYQALGENAPDTLHAMFATLVPEFPSPVPGLGLPALHKGSSSVFHDPAHGPVNSVDIQPLFPPQSGEKQPEDPMRFFLDALLEYMVSQVLKIEWLDRVTKQRRCFNFLFEKFKQYYLPHVFPHFSYATSLYKPVLDLPNIRKASPGVMDTPDGRKRQDRFLVCRVAVIKWVATFTHVTKKGEVPFVNKQSNNGAMPNEDNDHSPGTELRRVSVSQAGSNHDPILPATDSNHSSVFSQFDHSSSEDPNSAALHLVREVLYSSRDNVNFVHEIYRQAFLLNFTHSPAIRKAITVYKDWIQMNIPELPPFMLEPLESHKDENYRSGPPSYEYSSMEAGDGPESYRMTRLRNDSYLGAIHRENLLVRAGLQNVLQVFITHAAHVFMLEVSPDYPLLLEEQVDTCKRVLNIYRYMVMHTRMEAKTWEQLLLVLLQITSLILSKTPPKQKEDTLGGKLAPAIFQTLIVTWIKANLNVVISTELWDQFLNVLSSLTQWEELIREWSKTLETLTRVLARHVYNLDLTDLPLDRLTEQKAKRRRGGKPSLGGDIPPRASFSSGRQAAGQSKVSQQSQCSSLPEDGSNCFNTSEIGMGSFRLSSSPRKHRDSSGESCLRTHIPRSASESNLACGSKPATPRRKGTPLSSRHRIHSNAITTIPVLPISVEQEVARLLASPDLVPSTTPTRLIRKSRSMDSLRGARAGTPLQYSESEGPTRSPSPAPSSGVESNSIKDSPMQIDVISGDGTSLDLPDGTSLERRSVMAGGCARGWLPDVAVVLWRRMLGALGDVNQLTDPVLHHQVFEYLIELCDTLMKIRLNQGVSSDNQMTPPPPDLIPPLNIVAPWCFKALTLPGQYHRGKLCAYRLLCQMTVIPQDIPLPRDHITQFYKVLHQGLVGTDQAVINTLVQFCGPRFFSLMLPGHSLLLLDFIHAANTIVSLSDLRGTPRTEAASILGALLCLPESFSDLPVLQPNPTEFSVMSCSGAKDHILSVLLKCGKREPAGLARCIALSSLGVYLYHELSHQTFHPRLKDAINVLLLALRFNNKTVGQVASDILLLLCDHADRLLEHYSEVPPRIIEVLAVTLSSLMPLPGMPTSEQDKHLLTSLMFCLGEWCMKVPTKVLLVSNGGTCLLLTVSKVLTQLMVGLPDSADKSSHSGGLFQPDLVHDFDPNILLDNLRETATPPAGRRTSHETGGSPAHHTHTPHCGQAVRLAARMVLMHLLNHLGHFPMGIGAARLSSMVVEHDDVPGLLMDELSAEVFSAPNIQLFVLSNSLLVSLVELPALDVPGGGVTAGLKTAHSQVRVILRDLSGKASWDASILYCSPEDSVCLINTGGEEGLDNGSQPMSVYVPVPTFKTEETSLLVGGVCPPQHTLRHRPPHMLPTWDNGAEDMDNLDDLLQYIGHMSPECLESLDTPRNIPAPPPHPLTQELEEDTITTVLNERNSEQEYLHRHAIDIAMLAEECLPVHHHSPQSPFQHCRLLFSQMGLAGWERRSQLHLLAKNEKLLRELRNLDTQRCRETHKIAVVYVAEGQEDKISILSNTCGSQAYEDFISGLAWEVELESHTGFLGGLQRNKTTGETAPYYATSFLEVIFHVATRMPSANQESLLQKTRHLGNDEVHIVWSEHSRDYRRGIIPTEFCDVLIVIYPLPNNLFRIQVSRKPEVPYFGPLFNECIVDAQVLPGLVRASAISASRAKRSMLPFYQNYYEERAKSLDTVVRNHKDATTFEEFAAQVYAPVQPVSPFYPGPIRSSGTSLASRCPEPNCPPAPSSTLAAALLDSHHHHRFPFRGGPLGSSETRSRGAESAATDGLHGISPRPLKKLSFKTTARKSLVIKTDTISITPPDSPVPPPRRAK</sequence>
<feature type="compositionally biased region" description="Polar residues" evidence="3">
    <location>
        <begin position="833"/>
        <end position="845"/>
    </location>
</feature>
<feature type="compositionally biased region" description="Polar residues" evidence="3">
    <location>
        <begin position="684"/>
        <end position="693"/>
    </location>
</feature>
<dbReference type="PANTHER" id="PTHR10063">
    <property type="entry name" value="TUBERIN"/>
    <property type="match status" value="1"/>
</dbReference>
<feature type="compositionally biased region" description="Basic and acidic residues" evidence="3">
    <location>
        <begin position="333"/>
        <end position="344"/>
    </location>
</feature>
<reference evidence="5" key="1">
    <citation type="submission" date="2020-11" db="EMBL/GenBank/DDBJ databases">
        <authorList>
            <person name="Tran Van P."/>
        </authorList>
    </citation>
    <scope>NUCLEOTIDE SEQUENCE</scope>
</reference>
<evidence type="ECO:0000313" key="5">
    <source>
        <dbReference type="EMBL" id="CAD7394981.1"/>
    </source>
</evidence>
<gene>
    <name evidence="5" type="ORF">TCEB3V08_LOCUS2876</name>
</gene>
<feature type="compositionally biased region" description="Low complexity" evidence="3">
    <location>
        <begin position="694"/>
        <end position="705"/>
    </location>
</feature>
<evidence type="ECO:0000256" key="2">
    <source>
        <dbReference type="ARBA" id="ARBA00022553"/>
    </source>
</evidence>
<dbReference type="Gene3D" id="3.40.50.11210">
    <property type="entry name" value="Rap/Ran-GAP"/>
    <property type="match status" value="1"/>
</dbReference>
<dbReference type="GO" id="GO:0005634">
    <property type="term" value="C:nucleus"/>
    <property type="evidence" value="ECO:0007669"/>
    <property type="project" value="InterPro"/>
</dbReference>
<dbReference type="InterPro" id="IPR016024">
    <property type="entry name" value="ARM-type_fold"/>
</dbReference>
<feature type="region of interest" description="Disordered" evidence="3">
    <location>
        <begin position="1962"/>
        <end position="1983"/>
    </location>
</feature>
<feature type="compositionally biased region" description="Basic residues" evidence="3">
    <location>
        <begin position="763"/>
        <end position="775"/>
    </location>
</feature>
<dbReference type="SUPFAM" id="SSF48371">
    <property type="entry name" value="ARM repeat"/>
    <property type="match status" value="1"/>
</dbReference>
<dbReference type="FunFam" id="3.40.50.11210:FF:000001">
    <property type="entry name" value="Ral GTPase-activating protein subunit alpha-1 isoform 1"/>
    <property type="match status" value="1"/>
</dbReference>
<feature type="domain" description="Rap-GAP" evidence="4">
    <location>
        <begin position="1637"/>
        <end position="1845"/>
    </location>
</feature>
<keyword evidence="1" id="KW-0343">GTPase activation</keyword>
<feature type="region of interest" description="Disordered" evidence="3">
    <location>
        <begin position="722"/>
        <end position="775"/>
    </location>
</feature>
<proteinExistence type="predicted"/>
<dbReference type="InterPro" id="IPR000331">
    <property type="entry name" value="Rap/Ran_GAP_dom"/>
</dbReference>
<protein>
    <recommendedName>
        <fullName evidence="4">Rap-GAP domain-containing protein</fullName>
    </recommendedName>
</protein>
<dbReference type="InterPro" id="IPR027107">
    <property type="entry name" value="Tuberin/Ral-act_asu"/>
</dbReference>
<dbReference type="PROSITE" id="PS50085">
    <property type="entry name" value="RAPGAP"/>
    <property type="match status" value="1"/>
</dbReference>
<name>A0A7R9CGN7_TIMCR</name>
<organism evidence="5">
    <name type="scientific">Timema cristinae</name>
    <name type="common">Walking stick</name>
    <dbReference type="NCBI Taxonomy" id="61476"/>
    <lineage>
        <taxon>Eukaryota</taxon>
        <taxon>Metazoa</taxon>
        <taxon>Ecdysozoa</taxon>
        <taxon>Arthropoda</taxon>
        <taxon>Hexapoda</taxon>
        <taxon>Insecta</taxon>
        <taxon>Pterygota</taxon>
        <taxon>Neoptera</taxon>
        <taxon>Polyneoptera</taxon>
        <taxon>Phasmatodea</taxon>
        <taxon>Timematodea</taxon>
        <taxon>Timematoidea</taxon>
        <taxon>Timematidae</taxon>
        <taxon>Timema</taxon>
    </lineage>
</organism>